<dbReference type="Proteomes" id="UP001592531">
    <property type="component" value="Unassembled WGS sequence"/>
</dbReference>
<proteinExistence type="predicted"/>
<comment type="caution">
    <text evidence="1">The sequence shown here is derived from an EMBL/GenBank/DDBJ whole genome shotgun (WGS) entry which is preliminary data.</text>
</comment>
<reference evidence="1 2" key="1">
    <citation type="submission" date="2024-09" db="EMBL/GenBank/DDBJ databases">
        <authorList>
            <person name="Lee S.D."/>
        </authorList>
    </citation>
    <scope>NUCLEOTIDE SEQUENCE [LARGE SCALE GENOMIC DNA]</scope>
    <source>
        <strain evidence="1 2">N8-3</strain>
    </source>
</reference>
<dbReference type="RefSeq" id="WP_380542684.1">
    <property type="nucleotide sequence ID" value="NZ_JBHFAB010000030.1"/>
</dbReference>
<accession>A0ABV6W445</accession>
<sequence>MDAEDLAVRLLSGREHLAEDDARRLLAEVQMNALHAAARRASTEIPCSSTAFEAGVYAVAAWLEQQTSKEQHDA</sequence>
<keyword evidence="2" id="KW-1185">Reference proteome</keyword>
<protein>
    <submittedName>
        <fullName evidence="1">Uncharacterized protein</fullName>
    </submittedName>
</protein>
<organism evidence="1 2">
    <name type="scientific">Streptacidiphilus cavernicola</name>
    <dbReference type="NCBI Taxonomy" id="3342716"/>
    <lineage>
        <taxon>Bacteria</taxon>
        <taxon>Bacillati</taxon>
        <taxon>Actinomycetota</taxon>
        <taxon>Actinomycetes</taxon>
        <taxon>Kitasatosporales</taxon>
        <taxon>Streptomycetaceae</taxon>
        <taxon>Streptacidiphilus</taxon>
    </lineage>
</organism>
<evidence type="ECO:0000313" key="1">
    <source>
        <dbReference type="EMBL" id="MFC1420776.1"/>
    </source>
</evidence>
<dbReference type="EMBL" id="JBHFAB010000030">
    <property type="protein sequence ID" value="MFC1420776.1"/>
    <property type="molecule type" value="Genomic_DNA"/>
</dbReference>
<evidence type="ECO:0000313" key="2">
    <source>
        <dbReference type="Proteomes" id="UP001592531"/>
    </source>
</evidence>
<gene>
    <name evidence="1" type="ORF">ACEZDE_29640</name>
</gene>
<name>A0ABV6W445_9ACTN</name>